<evidence type="ECO:0000313" key="3">
    <source>
        <dbReference type="Proteomes" id="UP000078504"/>
    </source>
</evidence>
<dbReference type="RefSeq" id="WP_064512326.1">
    <property type="nucleotide sequence ID" value="NZ_LXEP01000006.1"/>
</dbReference>
<feature type="region of interest" description="Disordered" evidence="1">
    <location>
        <begin position="67"/>
        <end position="86"/>
    </location>
</feature>
<comment type="caution">
    <text evidence="2">The sequence shown here is derived from an EMBL/GenBank/DDBJ whole genome shotgun (WGS) entry which is preliminary data.</text>
</comment>
<dbReference type="PATRIC" id="fig|1354253.4.peg.790"/>
<accession>A0A1B7I4L3</accession>
<sequence length="86" mass="9741">MLGAMHGELWAGYDPAAAGEDFTVIAVVERIFERQQINYIHVVDVEVFDAAEGLHVRRQLEFTTKSEADDIRPGQTLNNFGQIRHE</sequence>
<name>A0A1B7I4L3_9ENTR</name>
<protein>
    <submittedName>
        <fullName evidence="2">Uncharacterized protein</fullName>
    </submittedName>
</protein>
<dbReference type="EMBL" id="LXEP01000006">
    <property type="protein sequence ID" value="OAT23293.1"/>
    <property type="molecule type" value="Genomic_DNA"/>
</dbReference>
<organism evidence="2 3">
    <name type="scientific">Buttiauxella gaviniae ATCC 51604</name>
    <dbReference type="NCBI Taxonomy" id="1354253"/>
    <lineage>
        <taxon>Bacteria</taxon>
        <taxon>Pseudomonadati</taxon>
        <taxon>Pseudomonadota</taxon>
        <taxon>Gammaproteobacteria</taxon>
        <taxon>Enterobacterales</taxon>
        <taxon>Enterobacteriaceae</taxon>
        <taxon>Buttiauxella</taxon>
    </lineage>
</organism>
<evidence type="ECO:0000313" key="2">
    <source>
        <dbReference type="EMBL" id="OAT23293.1"/>
    </source>
</evidence>
<gene>
    <name evidence="2" type="ORF">M977_00768</name>
</gene>
<proteinExistence type="predicted"/>
<dbReference type="AlphaFoldDB" id="A0A1B7I4L3"/>
<evidence type="ECO:0000256" key="1">
    <source>
        <dbReference type="SAM" id="MobiDB-lite"/>
    </source>
</evidence>
<dbReference type="Proteomes" id="UP000078504">
    <property type="component" value="Unassembled WGS sequence"/>
</dbReference>
<feature type="compositionally biased region" description="Polar residues" evidence="1">
    <location>
        <begin position="75"/>
        <end position="86"/>
    </location>
</feature>
<reference evidence="2 3" key="1">
    <citation type="submission" date="2016-04" db="EMBL/GenBank/DDBJ databases">
        <title>ATOL: Assembling a taxonomically balanced genome-scale reconstruction of the evolutionary history of the Enterobacteriaceae.</title>
        <authorList>
            <person name="Plunkett G.III."/>
            <person name="Neeno-Eckwall E.C."/>
            <person name="Glasner J.D."/>
            <person name="Perna N.T."/>
        </authorList>
    </citation>
    <scope>NUCLEOTIDE SEQUENCE [LARGE SCALE GENOMIC DNA]</scope>
    <source>
        <strain evidence="2 3">ATCC 51604</strain>
    </source>
</reference>